<dbReference type="InterPro" id="IPR033121">
    <property type="entry name" value="PEPTIDASE_A1"/>
</dbReference>
<dbReference type="Pfam" id="PF00026">
    <property type="entry name" value="Asp"/>
    <property type="match status" value="1"/>
</dbReference>
<feature type="signal peptide" evidence="6">
    <location>
        <begin position="1"/>
        <end position="25"/>
    </location>
</feature>
<dbReference type="STRING" id="158607.A0A2P5ICF5"/>
<dbReference type="OrthoDB" id="2747330at2759"/>
<reference evidence="8" key="1">
    <citation type="submission" date="2017-09" db="EMBL/GenBank/DDBJ databases">
        <title>Polyketide synthases of a Diaporthe helianthi virulent isolate.</title>
        <authorList>
            <person name="Baroncelli R."/>
        </authorList>
    </citation>
    <scope>NUCLEOTIDE SEQUENCE [LARGE SCALE GENOMIC DNA]</scope>
    <source>
        <strain evidence="8">7/96</strain>
    </source>
</reference>
<keyword evidence="4" id="KW-0378">Hydrolase</keyword>
<dbReference type="SUPFAM" id="SSF50630">
    <property type="entry name" value="Acid proteases"/>
    <property type="match status" value="1"/>
</dbReference>
<keyword evidence="6" id="KW-0732">Signal</keyword>
<proteinExistence type="inferred from homology"/>
<evidence type="ECO:0000256" key="2">
    <source>
        <dbReference type="ARBA" id="ARBA00022670"/>
    </source>
</evidence>
<protein>
    <recommendedName>
        <fullName evidence="7">Peptidase A1 domain-containing protein</fullName>
    </recommendedName>
</protein>
<evidence type="ECO:0000256" key="3">
    <source>
        <dbReference type="ARBA" id="ARBA00022750"/>
    </source>
</evidence>
<comment type="caution">
    <text evidence="8">The sequence shown here is derived from an EMBL/GenBank/DDBJ whole genome shotgun (WGS) entry which is preliminary data.</text>
</comment>
<dbReference type="PROSITE" id="PS51767">
    <property type="entry name" value="PEPTIDASE_A1"/>
    <property type="match status" value="1"/>
</dbReference>
<dbReference type="AlphaFoldDB" id="A0A2P5ICF5"/>
<dbReference type="GO" id="GO:0004190">
    <property type="term" value="F:aspartic-type endopeptidase activity"/>
    <property type="evidence" value="ECO:0007669"/>
    <property type="project" value="UniProtKB-KW"/>
</dbReference>
<evidence type="ECO:0000313" key="8">
    <source>
        <dbReference type="EMBL" id="POS80192.1"/>
    </source>
</evidence>
<dbReference type="InterPro" id="IPR001461">
    <property type="entry name" value="Aspartic_peptidase_A1"/>
</dbReference>
<dbReference type="Proteomes" id="UP000094444">
    <property type="component" value="Unassembled WGS sequence"/>
</dbReference>
<feature type="active site" evidence="5">
    <location>
        <position position="110"/>
    </location>
</feature>
<keyword evidence="9" id="KW-1185">Reference proteome</keyword>
<keyword evidence="3" id="KW-0064">Aspartyl protease</keyword>
<accession>A0A2P5ICF5</accession>
<keyword evidence="2" id="KW-0645">Protease</keyword>
<comment type="similarity">
    <text evidence="1">Belongs to the peptidase A1 family.</text>
</comment>
<dbReference type="InterPro" id="IPR034163">
    <property type="entry name" value="Aspergillopepsin-like_cat_dom"/>
</dbReference>
<evidence type="ECO:0000256" key="4">
    <source>
        <dbReference type="ARBA" id="ARBA00022801"/>
    </source>
</evidence>
<dbReference type="InParanoid" id="A0A2P5ICF5"/>
<evidence type="ECO:0000259" key="7">
    <source>
        <dbReference type="PROSITE" id="PS51767"/>
    </source>
</evidence>
<dbReference type="InterPro" id="IPR021109">
    <property type="entry name" value="Peptidase_aspartic_dom_sf"/>
</dbReference>
<dbReference type="CDD" id="cd06097">
    <property type="entry name" value="Aspergillopepsin_like"/>
    <property type="match status" value="1"/>
</dbReference>
<dbReference type="Gene3D" id="2.40.70.10">
    <property type="entry name" value="Acid Proteases"/>
    <property type="match status" value="2"/>
</dbReference>
<sequence length="422" mass="45743">MRVSPNNNMQLACMYLALMVSTALCLVPSVGTFTLDTIPNHSFKGRNGTAAYLKAMAKYAHLAGDNGANKATDPSESFGGIVGFNEENDREWLCPVQIGTPGQTVNLDLDTGSADLWVFTPESSRFSGDLGNRSVFNINQSSTAHRQEGATWTITYGDGSFASGSVITDHVQLGKLKVKNATVEIATHFSDELIDDDAFLSGLVGLALNLSTTVTPPDHEGKGVVPGIIKQLKTQGIESIGCDLHFHNKGVFTFGKANTSAYIGDIHYQPVVASRGYWQVRMSTIRFGDSNETRVHAWPTIVDTGTSLMLMGSDKIVDDYWKLVPGAKFSFSEYGYVHPCNATLPDFHFGFAESWAEFTVPGRYLNYAATVGSTEGHGWCYGGLQSSSMDLTIMGDLFLKALYVDFNIAKEAVGFAQKTLLS</sequence>
<evidence type="ECO:0000256" key="6">
    <source>
        <dbReference type="SAM" id="SignalP"/>
    </source>
</evidence>
<organism evidence="8 9">
    <name type="scientific">Diaporthe helianthi</name>
    <dbReference type="NCBI Taxonomy" id="158607"/>
    <lineage>
        <taxon>Eukaryota</taxon>
        <taxon>Fungi</taxon>
        <taxon>Dikarya</taxon>
        <taxon>Ascomycota</taxon>
        <taxon>Pezizomycotina</taxon>
        <taxon>Sordariomycetes</taxon>
        <taxon>Sordariomycetidae</taxon>
        <taxon>Diaporthales</taxon>
        <taxon>Diaporthaceae</taxon>
        <taxon>Diaporthe</taxon>
    </lineage>
</organism>
<evidence type="ECO:0000256" key="1">
    <source>
        <dbReference type="ARBA" id="ARBA00007447"/>
    </source>
</evidence>
<evidence type="ECO:0000256" key="5">
    <source>
        <dbReference type="PIRSR" id="PIRSR601461-1"/>
    </source>
</evidence>
<feature type="chain" id="PRO_5015119301" description="Peptidase A1 domain-containing protein" evidence="6">
    <location>
        <begin position="26"/>
        <end position="422"/>
    </location>
</feature>
<dbReference type="EMBL" id="MAVT02000065">
    <property type="protein sequence ID" value="POS80192.1"/>
    <property type="molecule type" value="Genomic_DNA"/>
</dbReference>
<dbReference type="GO" id="GO:0006508">
    <property type="term" value="P:proteolysis"/>
    <property type="evidence" value="ECO:0007669"/>
    <property type="project" value="UniProtKB-KW"/>
</dbReference>
<evidence type="ECO:0000313" key="9">
    <source>
        <dbReference type="Proteomes" id="UP000094444"/>
    </source>
</evidence>
<gene>
    <name evidence="8" type="ORF">DHEL01_v201419</name>
</gene>
<dbReference type="PRINTS" id="PR00792">
    <property type="entry name" value="PEPSIN"/>
</dbReference>
<dbReference type="PANTHER" id="PTHR47966">
    <property type="entry name" value="BETA-SITE APP-CLEAVING ENZYME, ISOFORM A-RELATED"/>
    <property type="match status" value="1"/>
</dbReference>
<name>A0A2P5ICF5_DIAHE</name>
<dbReference type="PANTHER" id="PTHR47966:SF1">
    <property type="entry name" value="ASPARTYL PROTEINASE"/>
    <property type="match status" value="1"/>
</dbReference>
<feature type="active site" evidence="5">
    <location>
        <position position="303"/>
    </location>
</feature>
<feature type="domain" description="Peptidase A1" evidence="7">
    <location>
        <begin position="92"/>
        <end position="416"/>
    </location>
</feature>